<feature type="region of interest" description="Disordered" evidence="5">
    <location>
        <begin position="301"/>
        <end position="321"/>
    </location>
</feature>
<dbReference type="Proteomes" id="UP000078237">
    <property type="component" value="Unassembled WGS sequence"/>
</dbReference>
<feature type="transmembrane region" description="Helical" evidence="6">
    <location>
        <begin position="348"/>
        <end position="365"/>
    </location>
</feature>
<feature type="region of interest" description="Disordered" evidence="5">
    <location>
        <begin position="1"/>
        <end position="32"/>
    </location>
</feature>
<evidence type="ECO:0000313" key="10">
    <source>
        <dbReference type="Proteomes" id="UP000078237"/>
    </source>
</evidence>
<dbReference type="InterPro" id="IPR011701">
    <property type="entry name" value="MFS"/>
</dbReference>
<feature type="transmembrane region" description="Helical" evidence="6">
    <location>
        <begin position="385"/>
        <end position="410"/>
    </location>
</feature>
<feature type="transmembrane region" description="Helical" evidence="6">
    <location>
        <begin position="71"/>
        <end position="90"/>
    </location>
</feature>
<organism evidence="9 10">
    <name type="scientific">Madurella mycetomatis</name>
    <dbReference type="NCBI Taxonomy" id="100816"/>
    <lineage>
        <taxon>Eukaryota</taxon>
        <taxon>Fungi</taxon>
        <taxon>Dikarya</taxon>
        <taxon>Ascomycota</taxon>
        <taxon>Pezizomycotina</taxon>
        <taxon>Sordariomycetes</taxon>
        <taxon>Sordariomycetidae</taxon>
        <taxon>Sordariales</taxon>
        <taxon>Sordariales incertae sedis</taxon>
        <taxon>Madurella</taxon>
    </lineage>
</organism>
<evidence type="ECO:0000256" key="5">
    <source>
        <dbReference type="SAM" id="MobiDB-lite"/>
    </source>
</evidence>
<reference evidence="10" key="1">
    <citation type="submission" date="2015-06" db="EMBL/GenBank/DDBJ databases">
        <authorList>
            <person name="van de Sande W.W.J."/>
        </authorList>
    </citation>
    <scope>NUCLEOTIDE SEQUENCE [LARGE SCALE GENOMIC DNA]</scope>
    <source>
        <strain evidence="10">mm55</strain>
    </source>
</reference>
<feature type="transmembrane region" description="Helical" evidence="6">
    <location>
        <begin position="149"/>
        <end position="169"/>
    </location>
</feature>
<sequence>MAQSATGRSVNLIDTDTDTDTERTPLLAGIPTPTITTPGGLPPLHTLPIPQDNASNDGDVAHLRAVLRPRVILLALIIIFLVELGVGMVVPPVNAIMESIICRKMHPDVFPSPGTLGAAMRYLAGGIVLAEDPACKSPDVQGYLAMLRGWASTFECIPGIVGAVPYGILSDRWGRKGVLGLSIWGIWAGTAFTYVVYYFSEVVPLRAVWFASAFQLVGGGGAVCVAMLYTLVADVVAVDERATAFLQLAAVFLAAQMVAGPLAGVMMVRDPWIPLFVALASLILANLAVLAVPETVHVHDRKRASSDQDGNDDGNGDGNGVLQKDKLWRKVRDSLTEMWDFVLANKNLAYLMLSLVFVILGRFVGEVLLQYATDRYGWTWSRASMVLSIHGMGSLVTLLVVLPVASWLCVQRLGMPGVAKDLWLARWSGIVHIVGSLIIAAAANGLFFSFGLVWFALGSGISSLIRSILNALVEEHHVGTLNTLIGFMEMVGMTVAGPLLAKSLSVGLNLGGPWIGLPFLTAGSFFIISTAILWTYRLPNGRRSAVEPSC</sequence>
<evidence type="ECO:0000256" key="3">
    <source>
        <dbReference type="ARBA" id="ARBA00022989"/>
    </source>
</evidence>
<evidence type="ECO:0000313" key="9">
    <source>
        <dbReference type="EMBL" id="KXX76735.1"/>
    </source>
</evidence>
<gene>
    <name evidence="9" type="ORF">MMYC01_206869</name>
    <name evidence="8" type="ORF">MMYC01_209902</name>
</gene>
<dbReference type="GO" id="GO:0022857">
    <property type="term" value="F:transmembrane transporter activity"/>
    <property type="evidence" value="ECO:0007669"/>
    <property type="project" value="InterPro"/>
</dbReference>
<dbReference type="AlphaFoldDB" id="A0A175VZP9"/>
<feature type="transmembrane region" description="Helical" evidence="6">
    <location>
        <begin position="422"/>
        <end position="441"/>
    </location>
</feature>
<dbReference type="EMBL" id="LCTW02000507">
    <property type="protein sequence ID" value="KXX73249.1"/>
    <property type="molecule type" value="Genomic_DNA"/>
</dbReference>
<dbReference type="Pfam" id="PF07690">
    <property type="entry name" value="MFS_1"/>
    <property type="match status" value="1"/>
</dbReference>
<dbReference type="GO" id="GO:0016020">
    <property type="term" value="C:membrane"/>
    <property type="evidence" value="ECO:0007669"/>
    <property type="project" value="UniProtKB-SubCell"/>
</dbReference>
<dbReference type="SUPFAM" id="SSF103473">
    <property type="entry name" value="MFS general substrate transporter"/>
    <property type="match status" value="1"/>
</dbReference>
<reference evidence="9" key="2">
    <citation type="submission" date="2015-06" db="EMBL/GenBank/DDBJ databases">
        <authorList>
            <person name="Hoefler B.C."/>
            <person name="Straight P.D."/>
        </authorList>
    </citation>
    <scope>NUCLEOTIDE SEQUENCE [LARGE SCALE GENOMIC DNA]</scope>
    <source>
        <strain evidence="9">Mm55</strain>
    </source>
</reference>
<keyword evidence="4 6" id="KW-0472">Membrane</keyword>
<dbReference type="PANTHER" id="PTHR23507:SF1">
    <property type="entry name" value="FI18259P1-RELATED"/>
    <property type="match status" value="1"/>
</dbReference>
<protein>
    <submittedName>
        <fullName evidence="9">Hippocampus abundant transcript 1 protein</fullName>
    </submittedName>
</protein>
<keyword evidence="3 6" id="KW-1133">Transmembrane helix</keyword>
<dbReference type="VEuPathDB" id="FungiDB:MMYC01_206869"/>
<feature type="transmembrane region" description="Helical" evidence="6">
    <location>
        <begin position="244"/>
        <end position="266"/>
    </location>
</feature>
<dbReference type="InterPro" id="IPR036259">
    <property type="entry name" value="MFS_trans_sf"/>
</dbReference>
<evidence type="ECO:0000256" key="2">
    <source>
        <dbReference type="ARBA" id="ARBA00022692"/>
    </source>
</evidence>
<feature type="transmembrane region" description="Helical" evidence="6">
    <location>
        <begin position="206"/>
        <end position="232"/>
    </location>
</feature>
<evidence type="ECO:0000256" key="1">
    <source>
        <dbReference type="ARBA" id="ARBA00004141"/>
    </source>
</evidence>
<feature type="transmembrane region" description="Helical" evidence="6">
    <location>
        <begin position="181"/>
        <end position="200"/>
    </location>
</feature>
<keyword evidence="10" id="KW-1185">Reference proteome</keyword>
<dbReference type="OrthoDB" id="194139at2759"/>
<dbReference type="PROSITE" id="PS50850">
    <property type="entry name" value="MFS"/>
    <property type="match status" value="1"/>
</dbReference>
<dbReference type="EMBL" id="LCTW02000195">
    <property type="protein sequence ID" value="KXX76735.1"/>
    <property type="molecule type" value="Genomic_DNA"/>
</dbReference>
<feature type="transmembrane region" description="Helical" evidence="6">
    <location>
        <begin position="447"/>
        <end position="469"/>
    </location>
</feature>
<dbReference type="PANTHER" id="PTHR23507">
    <property type="entry name" value="ZGC:174356"/>
    <property type="match status" value="1"/>
</dbReference>
<evidence type="ECO:0000313" key="8">
    <source>
        <dbReference type="EMBL" id="KXX73249.1"/>
    </source>
</evidence>
<dbReference type="VEuPathDB" id="FungiDB:MMYC01_209902"/>
<feature type="transmembrane region" description="Helical" evidence="6">
    <location>
        <begin position="513"/>
        <end position="534"/>
    </location>
</feature>
<comment type="caution">
    <text evidence="9">The sequence shown here is derived from an EMBL/GenBank/DDBJ whole genome shotgun (WGS) entry which is preliminary data.</text>
</comment>
<name>A0A175VZP9_9PEZI</name>
<comment type="subcellular location">
    <subcellularLocation>
        <location evidence="1">Membrane</location>
        <topology evidence="1">Multi-pass membrane protein</topology>
    </subcellularLocation>
</comment>
<evidence type="ECO:0000259" key="7">
    <source>
        <dbReference type="PROSITE" id="PS50850"/>
    </source>
</evidence>
<proteinExistence type="predicted"/>
<feature type="domain" description="Major facilitator superfamily (MFS) profile" evidence="7">
    <location>
        <begin position="71"/>
        <end position="541"/>
    </location>
</feature>
<feature type="transmembrane region" description="Helical" evidence="6">
    <location>
        <begin position="272"/>
        <end position="293"/>
    </location>
</feature>
<dbReference type="InterPro" id="IPR020846">
    <property type="entry name" value="MFS_dom"/>
</dbReference>
<evidence type="ECO:0000256" key="4">
    <source>
        <dbReference type="ARBA" id="ARBA00023136"/>
    </source>
</evidence>
<feature type="transmembrane region" description="Helical" evidence="6">
    <location>
        <begin position="481"/>
        <end position="501"/>
    </location>
</feature>
<dbReference type="Gene3D" id="1.20.1250.20">
    <property type="entry name" value="MFS general substrate transporter like domains"/>
    <property type="match status" value="1"/>
</dbReference>
<keyword evidence="2 6" id="KW-0812">Transmembrane</keyword>
<accession>A0A175VZP9</accession>
<evidence type="ECO:0000256" key="6">
    <source>
        <dbReference type="SAM" id="Phobius"/>
    </source>
</evidence>
<reference evidence="9 10" key="3">
    <citation type="submission" date="2016-01" db="EMBL/GenBank/DDBJ databases">
        <title>Madurella mycetomatis genome sequencing.</title>
        <authorList>
            <person name="Van De Sande W."/>
        </authorList>
    </citation>
    <scope>NUCLEOTIDE SEQUENCE [LARGE SCALE GENOMIC DNA]</scope>
    <source>
        <strain evidence="10">mm55</strain>
        <strain evidence="9">Mm55</strain>
    </source>
</reference>